<dbReference type="Proteomes" id="UP001523543">
    <property type="component" value="Unassembled WGS sequence"/>
</dbReference>
<sequence length="173" mass="19639">MSEHHRANVPDLTDPLLVEFSSRYYLTSSPLHLTFTDYGYPASQCHLAAKHCAMTKGGRRVHGWAVWKIGDFLVAEHHSVWDDGNRLVDVTPPKFGGDRILFIRDDASDLIQNDDIFVMWCDRTTLSQIMFLCNNEKHEEPNWGLRPDNAAITSFCAKYGLTPTDMLTDTTHG</sequence>
<protein>
    <submittedName>
        <fullName evidence="1">Uncharacterized protein</fullName>
    </submittedName>
</protein>
<accession>A0ABT1EVA7</accession>
<name>A0ABT1EVA7_9PROT</name>
<evidence type="ECO:0000313" key="1">
    <source>
        <dbReference type="EMBL" id="MCP1247312.1"/>
    </source>
</evidence>
<gene>
    <name evidence="1" type="ORF">NKW54_15485</name>
</gene>
<proteinExistence type="predicted"/>
<dbReference type="RefSeq" id="WP_165993285.1">
    <property type="nucleotide sequence ID" value="NZ_JAMYZR010000084.1"/>
</dbReference>
<organism evidence="1 2">
    <name type="scientific">Acetobacter cerevisiae</name>
    <dbReference type="NCBI Taxonomy" id="178900"/>
    <lineage>
        <taxon>Bacteria</taxon>
        <taxon>Pseudomonadati</taxon>
        <taxon>Pseudomonadota</taxon>
        <taxon>Alphaproteobacteria</taxon>
        <taxon>Acetobacterales</taxon>
        <taxon>Acetobacteraceae</taxon>
        <taxon>Acetobacter</taxon>
    </lineage>
</organism>
<dbReference type="EMBL" id="JAMYZR010000084">
    <property type="protein sequence ID" value="MCP1247312.1"/>
    <property type="molecule type" value="Genomic_DNA"/>
</dbReference>
<comment type="caution">
    <text evidence="1">The sequence shown here is derived from an EMBL/GenBank/DDBJ whole genome shotgun (WGS) entry which is preliminary data.</text>
</comment>
<evidence type="ECO:0000313" key="2">
    <source>
        <dbReference type="Proteomes" id="UP001523543"/>
    </source>
</evidence>
<keyword evidence="2" id="KW-1185">Reference proteome</keyword>
<reference evidence="1 2" key="1">
    <citation type="submission" date="2022-06" db="EMBL/GenBank/DDBJ databases">
        <title>Acetobacer genomes from food samples.</title>
        <authorList>
            <person name="Sombolestani A."/>
        </authorList>
    </citation>
    <scope>NUCLEOTIDE SEQUENCE [LARGE SCALE GENOMIC DNA]</scope>
    <source>
        <strain evidence="1 2">R-83281</strain>
    </source>
</reference>